<name>A0A1I7X1I5_HETBA</name>
<accession>A0A1I7X1I5</accession>
<dbReference type="Proteomes" id="UP000095283">
    <property type="component" value="Unplaced"/>
</dbReference>
<protein>
    <submittedName>
        <fullName evidence="2">Uncharacterized protein</fullName>
    </submittedName>
</protein>
<sequence length="30" mass="3345">MDATHSGDICAKIPTLFNEIYVEEVLCFGK</sequence>
<keyword evidence="1" id="KW-1185">Reference proteome</keyword>
<dbReference type="AlphaFoldDB" id="A0A1I7X1I5"/>
<evidence type="ECO:0000313" key="1">
    <source>
        <dbReference type="Proteomes" id="UP000095283"/>
    </source>
</evidence>
<proteinExistence type="predicted"/>
<reference evidence="2" key="1">
    <citation type="submission" date="2016-11" db="UniProtKB">
        <authorList>
            <consortium name="WormBaseParasite"/>
        </authorList>
    </citation>
    <scope>IDENTIFICATION</scope>
</reference>
<evidence type="ECO:0000313" key="2">
    <source>
        <dbReference type="WBParaSite" id="Hba_11315"/>
    </source>
</evidence>
<dbReference type="WBParaSite" id="Hba_11315">
    <property type="protein sequence ID" value="Hba_11315"/>
    <property type="gene ID" value="Hba_11315"/>
</dbReference>
<organism evidence="1 2">
    <name type="scientific">Heterorhabditis bacteriophora</name>
    <name type="common">Entomopathogenic nematode worm</name>
    <dbReference type="NCBI Taxonomy" id="37862"/>
    <lineage>
        <taxon>Eukaryota</taxon>
        <taxon>Metazoa</taxon>
        <taxon>Ecdysozoa</taxon>
        <taxon>Nematoda</taxon>
        <taxon>Chromadorea</taxon>
        <taxon>Rhabditida</taxon>
        <taxon>Rhabditina</taxon>
        <taxon>Rhabditomorpha</taxon>
        <taxon>Strongyloidea</taxon>
        <taxon>Heterorhabditidae</taxon>
        <taxon>Heterorhabditis</taxon>
    </lineage>
</organism>